<dbReference type="STRING" id="379066.GAU_1371"/>
<evidence type="ECO:0008006" key="4">
    <source>
        <dbReference type="Google" id="ProtNLM"/>
    </source>
</evidence>
<organism evidence="2 3">
    <name type="scientific">Gemmatimonas aurantiaca (strain DSM 14586 / JCM 11422 / NBRC 100505 / T-27)</name>
    <dbReference type="NCBI Taxonomy" id="379066"/>
    <lineage>
        <taxon>Bacteria</taxon>
        <taxon>Pseudomonadati</taxon>
        <taxon>Gemmatimonadota</taxon>
        <taxon>Gemmatimonadia</taxon>
        <taxon>Gemmatimonadales</taxon>
        <taxon>Gemmatimonadaceae</taxon>
        <taxon>Gemmatimonas</taxon>
    </lineage>
</organism>
<evidence type="ECO:0000313" key="3">
    <source>
        <dbReference type="Proteomes" id="UP000002209"/>
    </source>
</evidence>
<evidence type="ECO:0000313" key="2">
    <source>
        <dbReference type="EMBL" id="BAH38413.1"/>
    </source>
</evidence>
<proteinExistence type="predicted"/>
<dbReference type="Proteomes" id="UP000002209">
    <property type="component" value="Chromosome"/>
</dbReference>
<dbReference type="KEGG" id="gau:GAU_1371"/>
<keyword evidence="3" id="KW-1185">Reference proteome</keyword>
<protein>
    <recommendedName>
        <fullName evidence="4">DUF4403 family protein</fullName>
    </recommendedName>
</protein>
<reference evidence="3" key="1">
    <citation type="submission" date="2006-03" db="EMBL/GenBank/DDBJ databases">
        <title>Complete genome sequence of Gemmatimonas aurantiaca T-27 that represents a novel phylum Gemmatimonadetes.</title>
        <authorList>
            <person name="Takasaki K."/>
            <person name="Ichikawa N."/>
            <person name="Miura H."/>
            <person name="Matsushita S."/>
            <person name="Watanabe Y."/>
            <person name="Oguchi A."/>
            <person name="Ankai A."/>
            <person name="Yashiro I."/>
            <person name="Takahashi M."/>
            <person name="Terui Y."/>
            <person name="Fukui S."/>
            <person name="Yokoyama H."/>
            <person name="Tanikawa S."/>
            <person name="Hanada S."/>
            <person name="Kamagata Y."/>
            <person name="Fujita N."/>
        </authorList>
    </citation>
    <scope>NUCLEOTIDE SEQUENCE [LARGE SCALE GENOMIC DNA]</scope>
    <source>
        <strain evidence="3">T-27 / DSM 14586 / JCM 11422 / NBRC 100505</strain>
    </source>
</reference>
<feature type="signal peptide" evidence="1">
    <location>
        <begin position="1"/>
        <end position="23"/>
    </location>
</feature>
<dbReference type="PROSITE" id="PS51257">
    <property type="entry name" value="PROKAR_LIPOPROTEIN"/>
    <property type="match status" value="1"/>
</dbReference>
<dbReference type="RefSeq" id="WP_012682860.1">
    <property type="nucleotide sequence ID" value="NC_012489.1"/>
</dbReference>
<feature type="chain" id="PRO_5002906713" description="DUF4403 family protein" evidence="1">
    <location>
        <begin position="24"/>
        <end position="469"/>
    </location>
</feature>
<dbReference type="AlphaFoldDB" id="C1A853"/>
<evidence type="ECO:0000256" key="1">
    <source>
        <dbReference type="SAM" id="SignalP"/>
    </source>
</evidence>
<accession>C1A853</accession>
<gene>
    <name evidence="2" type="ordered locus">GAU_1371</name>
</gene>
<dbReference type="EMBL" id="AP009153">
    <property type="protein sequence ID" value="BAH38413.1"/>
    <property type="molecule type" value="Genomic_DNA"/>
</dbReference>
<name>C1A853_GEMAT</name>
<dbReference type="Pfam" id="PF14356">
    <property type="entry name" value="DUF4403"/>
    <property type="match status" value="1"/>
</dbReference>
<dbReference type="OrthoDB" id="9771487at2"/>
<dbReference type="InterPro" id="IPR025515">
    <property type="entry name" value="DUF4403"/>
</dbReference>
<keyword evidence="1" id="KW-0732">Signal</keyword>
<dbReference type="eggNOG" id="ENOG50301VW">
    <property type="taxonomic scope" value="Bacteria"/>
</dbReference>
<sequence>MRWPFAGLAAPVALLMLASVSCSNNPSAGALPTPGDTSTPASANVPPAPGALAVIPVRVPYVLSALRPSLDSLFPERDSLSEARCANAAGLVCHQYVYRREGLTLNAVDSRLQIDTRLTYRARVGTFGSARVAGCGYAPEPMRRADLQMTTALFWRRDWRIGARDTRLAATLRDPCLVTSLGVNATKTLQNVVDKQLAAFAAQADSAIPVAGDFKPLADSLWRSFLEPTSLDSLGALWLMLDPQAVRVTPFVGAGRNITTTLVLYARPRVVAGSKPRVAMRPLPALALGEGSADFRVPVSVELPYGEMQRRATQLLKDETARQSVKVDSVLLRGAGDSLFVDLGVSGALNGRLTLVSRPTWDAAARELRLDDLDWTLQSRGRLSRIKATLAAPLVSRAVRRATSGGRVPLGAQLDAIRSELLLKLNGTLAPGVVMGSSVRDVQILSVRPTATAIVVQAYLSGQSGVWVQ</sequence>
<dbReference type="HOGENOM" id="CLU_588956_0_0_0"/>